<dbReference type="RefSeq" id="WP_273672373.1">
    <property type="nucleotide sequence ID" value="NZ_JAQQXR010000006.1"/>
</dbReference>
<dbReference type="Proteomes" id="UP001221208">
    <property type="component" value="Unassembled WGS sequence"/>
</dbReference>
<accession>A0ABT5K3G5</accession>
<sequence length="198" mass="22788">MKRLYKFRRWLFAPLVYLAAICLLFEECLWDAGARLMRRLAQFPPLRALEARIARLPPYWALAVFALPAVLLFPVKVLALLAIAHGHAFSGVGVIVLAKVGGAAAVARLYALTRPALLSLPWFARWHGKFIAVKDRWIARLRATRAWRRVDGMAAQLAAARRRYWAAWRARPPSNARPARLLRRFAAFWRARRRRSRQ</sequence>
<evidence type="ECO:0000313" key="3">
    <source>
        <dbReference type="Proteomes" id="UP001221208"/>
    </source>
</evidence>
<feature type="transmembrane region" description="Helical" evidence="1">
    <location>
        <begin position="59"/>
        <end position="83"/>
    </location>
</feature>
<name>A0ABT5K3G5_9BURK</name>
<proteinExistence type="predicted"/>
<feature type="transmembrane region" description="Helical" evidence="1">
    <location>
        <begin position="89"/>
        <end position="111"/>
    </location>
</feature>
<dbReference type="EMBL" id="JAQQXR010000006">
    <property type="protein sequence ID" value="MDC8759291.1"/>
    <property type="molecule type" value="Genomic_DNA"/>
</dbReference>
<reference evidence="2 3" key="1">
    <citation type="submission" date="2022-10" db="EMBL/GenBank/DDBJ databases">
        <title>Janthinobacterium sp. hw3 Genome sequencing.</title>
        <authorList>
            <person name="Park S."/>
        </authorList>
    </citation>
    <scope>NUCLEOTIDE SEQUENCE [LARGE SCALE GENOMIC DNA]</scope>
    <source>
        <strain evidence="3">hw3</strain>
    </source>
</reference>
<protein>
    <recommendedName>
        <fullName evidence="4">Transmembrane protein</fullName>
    </recommendedName>
</protein>
<evidence type="ECO:0000313" key="2">
    <source>
        <dbReference type="EMBL" id="MDC8759291.1"/>
    </source>
</evidence>
<keyword evidence="1" id="KW-0472">Membrane</keyword>
<keyword evidence="1" id="KW-0812">Transmembrane</keyword>
<feature type="transmembrane region" description="Helical" evidence="1">
    <location>
        <begin position="12"/>
        <end position="30"/>
    </location>
</feature>
<evidence type="ECO:0008006" key="4">
    <source>
        <dbReference type="Google" id="ProtNLM"/>
    </source>
</evidence>
<comment type="caution">
    <text evidence="2">The sequence shown here is derived from an EMBL/GenBank/DDBJ whole genome shotgun (WGS) entry which is preliminary data.</text>
</comment>
<gene>
    <name evidence="2" type="ORF">OIK44_17040</name>
</gene>
<keyword evidence="3" id="KW-1185">Reference proteome</keyword>
<organism evidence="2 3">
    <name type="scientific">Janthinobacterium fluminis</name>
    <dbReference type="NCBI Taxonomy" id="2987524"/>
    <lineage>
        <taxon>Bacteria</taxon>
        <taxon>Pseudomonadati</taxon>
        <taxon>Pseudomonadota</taxon>
        <taxon>Betaproteobacteria</taxon>
        <taxon>Burkholderiales</taxon>
        <taxon>Oxalobacteraceae</taxon>
        <taxon>Janthinobacterium</taxon>
    </lineage>
</organism>
<evidence type="ECO:0000256" key="1">
    <source>
        <dbReference type="SAM" id="Phobius"/>
    </source>
</evidence>
<keyword evidence="1" id="KW-1133">Transmembrane helix</keyword>